<accession>A0A1G2B133</accession>
<feature type="transmembrane region" description="Helical" evidence="1">
    <location>
        <begin position="106"/>
        <end position="126"/>
    </location>
</feature>
<evidence type="ECO:0000313" key="2">
    <source>
        <dbReference type="EMBL" id="OGY82892.1"/>
    </source>
</evidence>
<keyword evidence="1" id="KW-1133">Transmembrane helix</keyword>
<reference evidence="2 3" key="1">
    <citation type="journal article" date="2016" name="Nat. Commun.">
        <title>Thousands of microbial genomes shed light on interconnected biogeochemical processes in an aquifer system.</title>
        <authorList>
            <person name="Anantharaman K."/>
            <person name="Brown C.T."/>
            <person name="Hug L.A."/>
            <person name="Sharon I."/>
            <person name="Castelle C.J."/>
            <person name="Probst A.J."/>
            <person name="Thomas B.C."/>
            <person name="Singh A."/>
            <person name="Wilkins M.J."/>
            <person name="Karaoz U."/>
            <person name="Brodie E.L."/>
            <person name="Williams K.H."/>
            <person name="Hubbard S.S."/>
            <person name="Banfield J.F."/>
        </authorList>
    </citation>
    <scope>NUCLEOTIDE SEQUENCE [LARGE SCALE GENOMIC DNA]</scope>
</reference>
<sequence length="130" mass="15283">MLKQVQHDKPIMLNTSLPPQKQNVNWVIVLHGIVIILIWASPFLFRWQLIIIVILLYFLQIIFLGDCILTRHQFDVKKRGVTFYYFILVKLGFAPDMYRVRFVADYIMPPVILGVALTWQLALNNLPLIF</sequence>
<keyword evidence="1" id="KW-0812">Transmembrane</keyword>
<dbReference type="Proteomes" id="UP000179164">
    <property type="component" value="Unassembled WGS sequence"/>
</dbReference>
<feature type="transmembrane region" description="Helical" evidence="1">
    <location>
        <begin position="24"/>
        <end position="41"/>
    </location>
</feature>
<name>A0A1G2B133_9BACT</name>
<protein>
    <submittedName>
        <fullName evidence="2">Uncharacterized protein</fullName>
    </submittedName>
</protein>
<comment type="caution">
    <text evidence="2">The sequence shown here is derived from an EMBL/GenBank/DDBJ whole genome shotgun (WGS) entry which is preliminary data.</text>
</comment>
<dbReference type="STRING" id="1798543.A2898_04905"/>
<dbReference type="EMBL" id="MHKE01000017">
    <property type="protein sequence ID" value="OGY82892.1"/>
    <property type="molecule type" value="Genomic_DNA"/>
</dbReference>
<gene>
    <name evidence="2" type="ORF">A2898_04905</name>
</gene>
<dbReference type="AlphaFoldDB" id="A0A1G2B133"/>
<proteinExistence type="predicted"/>
<keyword evidence="1" id="KW-0472">Membrane</keyword>
<feature type="transmembrane region" description="Helical" evidence="1">
    <location>
        <begin position="81"/>
        <end position="100"/>
    </location>
</feature>
<feature type="transmembrane region" description="Helical" evidence="1">
    <location>
        <begin position="47"/>
        <end position="69"/>
    </location>
</feature>
<evidence type="ECO:0000256" key="1">
    <source>
        <dbReference type="SAM" id="Phobius"/>
    </source>
</evidence>
<evidence type="ECO:0000313" key="3">
    <source>
        <dbReference type="Proteomes" id="UP000179164"/>
    </source>
</evidence>
<organism evidence="2 3">
    <name type="scientific">Candidatus Kerfeldbacteria bacterium RIFCSPLOWO2_01_FULL_48_11</name>
    <dbReference type="NCBI Taxonomy" id="1798543"/>
    <lineage>
        <taxon>Bacteria</taxon>
        <taxon>Candidatus Kerfeldiibacteriota</taxon>
    </lineage>
</organism>